<feature type="transmembrane region" description="Helical" evidence="1">
    <location>
        <begin position="57"/>
        <end position="76"/>
    </location>
</feature>
<feature type="transmembrane region" description="Helical" evidence="1">
    <location>
        <begin position="96"/>
        <end position="119"/>
    </location>
</feature>
<accession>D7FNV3</accession>
<dbReference type="Proteomes" id="UP000002630">
    <property type="component" value="Linkage Group LG26"/>
</dbReference>
<proteinExistence type="predicted"/>
<keyword evidence="3" id="KW-1185">Reference proteome</keyword>
<evidence type="ECO:0000256" key="1">
    <source>
        <dbReference type="SAM" id="Phobius"/>
    </source>
</evidence>
<name>D7FNV3_ECTSI</name>
<dbReference type="AlphaFoldDB" id="D7FNV3"/>
<keyword evidence="1" id="KW-0812">Transmembrane</keyword>
<organism evidence="2 3">
    <name type="scientific">Ectocarpus siliculosus</name>
    <name type="common">Brown alga</name>
    <name type="synonym">Conferva siliculosa</name>
    <dbReference type="NCBI Taxonomy" id="2880"/>
    <lineage>
        <taxon>Eukaryota</taxon>
        <taxon>Sar</taxon>
        <taxon>Stramenopiles</taxon>
        <taxon>Ochrophyta</taxon>
        <taxon>PX clade</taxon>
        <taxon>Phaeophyceae</taxon>
        <taxon>Ectocarpales</taxon>
        <taxon>Ectocarpaceae</taxon>
        <taxon>Ectocarpus</taxon>
    </lineage>
</organism>
<reference evidence="2 3" key="1">
    <citation type="journal article" date="2010" name="Nature">
        <title>The Ectocarpus genome and the independent evolution of multicellularity in brown algae.</title>
        <authorList>
            <person name="Cock J.M."/>
            <person name="Sterck L."/>
            <person name="Rouze P."/>
            <person name="Scornet D."/>
            <person name="Allen A.E."/>
            <person name="Amoutzias G."/>
            <person name="Anthouard V."/>
            <person name="Artiguenave F."/>
            <person name="Aury J.M."/>
            <person name="Badger J.H."/>
            <person name="Beszteri B."/>
            <person name="Billiau K."/>
            <person name="Bonnet E."/>
            <person name="Bothwell J.H."/>
            <person name="Bowler C."/>
            <person name="Boyen C."/>
            <person name="Brownlee C."/>
            <person name="Carrano C.J."/>
            <person name="Charrier B."/>
            <person name="Cho G.Y."/>
            <person name="Coelho S.M."/>
            <person name="Collen J."/>
            <person name="Corre E."/>
            <person name="Da Silva C."/>
            <person name="Delage L."/>
            <person name="Delaroque N."/>
            <person name="Dittami S.M."/>
            <person name="Doulbeau S."/>
            <person name="Elias M."/>
            <person name="Farnham G."/>
            <person name="Gachon C.M."/>
            <person name="Gschloessl B."/>
            <person name="Heesch S."/>
            <person name="Jabbari K."/>
            <person name="Jubin C."/>
            <person name="Kawai H."/>
            <person name="Kimura K."/>
            <person name="Kloareg B."/>
            <person name="Kupper F.C."/>
            <person name="Lang D."/>
            <person name="Le Bail A."/>
            <person name="Leblanc C."/>
            <person name="Lerouge P."/>
            <person name="Lohr M."/>
            <person name="Lopez P.J."/>
            <person name="Martens C."/>
            <person name="Maumus F."/>
            <person name="Michel G."/>
            <person name="Miranda-Saavedra D."/>
            <person name="Morales J."/>
            <person name="Moreau H."/>
            <person name="Motomura T."/>
            <person name="Nagasato C."/>
            <person name="Napoli C.A."/>
            <person name="Nelson D.R."/>
            <person name="Nyvall-Collen P."/>
            <person name="Peters A.F."/>
            <person name="Pommier C."/>
            <person name="Potin P."/>
            <person name="Poulain J."/>
            <person name="Quesneville H."/>
            <person name="Read B."/>
            <person name="Rensing S.A."/>
            <person name="Ritter A."/>
            <person name="Rousvoal S."/>
            <person name="Samanta M."/>
            <person name="Samson G."/>
            <person name="Schroeder D.C."/>
            <person name="Segurens B."/>
            <person name="Strittmatter M."/>
            <person name="Tonon T."/>
            <person name="Tregear J.W."/>
            <person name="Valentin K."/>
            <person name="von Dassow P."/>
            <person name="Yamagishi T."/>
            <person name="Van de Peer Y."/>
            <person name="Wincker P."/>
        </authorList>
    </citation>
    <scope>NUCLEOTIDE SEQUENCE [LARGE SCALE GENOMIC DNA]</scope>
    <source>
        <strain evidence="3">Ec32 / CCAP1310/4</strain>
    </source>
</reference>
<gene>
    <name evidence="2" type="ORF">Esi_0180_0045</name>
</gene>
<sequence length="138" mass="15749">MSCGSTIRSAGTEWRLTRAVVHLEDAWKGRVSPCPPLEKIEPATRALFKMRWKYQGLEFLVVHLLLFMSMVETPAWCMTNGRCFWSCYPDFSRNYHMSQVTATLIEGLLLLVLSVIALVDVSPIAKGCTRDARWILRV</sequence>
<keyword evidence="1" id="KW-0472">Membrane</keyword>
<protein>
    <submittedName>
        <fullName evidence="2">Uncharacterized protein</fullName>
    </submittedName>
</protein>
<dbReference type="InParanoid" id="D7FNV3"/>
<dbReference type="EMBL" id="FN648292">
    <property type="protein sequence ID" value="CBJ30229.1"/>
    <property type="molecule type" value="Genomic_DNA"/>
</dbReference>
<evidence type="ECO:0000313" key="3">
    <source>
        <dbReference type="Proteomes" id="UP000002630"/>
    </source>
</evidence>
<keyword evidence="1" id="KW-1133">Transmembrane helix</keyword>
<dbReference type="EMBL" id="FN649751">
    <property type="protein sequence ID" value="CBJ30229.1"/>
    <property type="molecule type" value="Genomic_DNA"/>
</dbReference>
<evidence type="ECO:0000313" key="2">
    <source>
        <dbReference type="EMBL" id="CBJ30229.1"/>
    </source>
</evidence>